<comment type="caution">
    <text evidence="2">The sequence shown here is derived from an EMBL/GenBank/DDBJ whole genome shotgun (WGS) entry which is preliminary data.</text>
</comment>
<dbReference type="Proteomes" id="UP001642360">
    <property type="component" value="Unassembled WGS sequence"/>
</dbReference>
<evidence type="ECO:0000256" key="1">
    <source>
        <dbReference type="SAM" id="MobiDB-lite"/>
    </source>
</evidence>
<dbReference type="PANTHER" id="PTHR34130:SF3">
    <property type="entry name" value="DUF1645 FAMILY PROTEIN"/>
    <property type="match status" value="1"/>
</dbReference>
<reference evidence="2 3" key="1">
    <citation type="submission" date="2024-02" db="EMBL/GenBank/DDBJ databases">
        <authorList>
            <person name="Vignale AGUSTIN F."/>
            <person name="Sosa J E."/>
            <person name="Modenutti C."/>
        </authorList>
    </citation>
    <scope>NUCLEOTIDE SEQUENCE [LARGE SCALE GENOMIC DNA]</scope>
</reference>
<gene>
    <name evidence="2" type="ORF">ILEXP_LOCUS38866</name>
</gene>
<accession>A0ABC8TMX5</accession>
<feature type="region of interest" description="Disordered" evidence="1">
    <location>
        <begin position="160"/>
        <end position="181"/>
    </location>
</feature>
<feature type="region of interest" description="Disordered" evidence="1">
    <location>
        <begin position="101"/>
        <end position="145"/>
    </location>
</feature>
<sequence length="271" mass="30905">MWLDRVSISHQNFLGLSVSLIMGDGIDLQNQEAAEETLSLSNLPLITTDEPDSQDFSCFKERRSSSEPTDFFEFFSDFNAEMRHAEDIIFCGKLVPFKENPLPNQIQKPPTKEKNSQSFHRRRSESFSEQTITRTESSKTSLIRSSRSLDSQTLLRNSSLSSETSEIHRNSSVKSSRKSDGSSFKVFNFKPRWYLLTFGLVKFPPEMALQDIKNRQVRRNPGTMFPSFDAGKKVPGSRRDRQSFWGLLRVLSCKDDSSVAVTTSFTCMPQV</sequence>
<organism evidence="2 3">
    <name type="scientific">Ilex paraguariensis</name>
    <name type="common">yerba mate</name>
    <dbReference type="NCBI Taxonomy" id="185542"/>
    <lineage>
        <taxon>Eukaryota</taxon>
        <taxon>Viridiplantae</taxon>
        <taxon>Streptophyta</taxon>
        <taxon>Embryophyta</taxon>
        <taxon>Tracheophyta</taxon>
        <taxon>Spermatophyta</taxon>
        <taxon>Magnoliopsida</taxon>
        <taxon>eudicotyledons</taxon>
        <taxon>Gunneridae</taxon>
        <taxon>Pentapetalae</taxon>
        <taxon>asterids</taxon>
        <taxon>campanulids</taxon>
        <taxon>Aquifoliales</taxon>
        <taxon>Aquifoliaceae</taxon>
        <taxon>Ilex</taxon>
    </lineage>
</organism>
<evidence type="ECO:0000313" key="3">
    <source>
        <dbReference type="Proteomes" id="UP001642360"/>
    </source>
</evidence>
<dbReference type="PANTHER" id="PTHR34130">
    <property type="entry name" value="OS08G0243800 PROTEIN"/>
    <property type="match status" value="1"/>
</dbReference>
<dbReference type="AlphaFoldDB" id="A0ABC8TMX5"/>
<protein>
    <submittedName>
        <fullName evidence="2">Uncharacterized protein</fullName>
    </submittedName>
</protein>
<name>A0ABC8TMX5_9AQUA</name>
<proteinExistence type="predicted"/>
<dbReference type="EMBL" id="CAUOFW020005281">
    <property type="protein sequence ID" value="CAK9169422.1"/>
    <property type="molecule type" value="Genomic_DNA"/>
</dbReference>
<keyword evidence="3" id="KW-1185">Reference proteome</keyword>
<evidence type="ECO:0000313" key="2">
    <source>
        <dbReference type="EMBL" id="CAK9169422.1"/>
    </source>
</evidence>